<reference evidence="2 3" key="1">
    <citation type="submission" date="2016-08" db="EMBL/GenBank/DDBJ databases">
        <title>Analysis of Carbohydrate Active Enzymes in Thermogemmatispora T81 Reveals Carbohydrate Degradation Ability.</title>
        <authorList>
            <person name="Tomazini A."/>
            <person name="Lal S."/>
            <person name="Stott M."/>
            <person name="Henrissat B."/>
            <person name="Polikarpov I."/>
            <person name="Sparling R."/>
            <person name="Levin D.B."/>
        </authorList>
    </citation>
    <scope>NUCLEOTIDE SEQUENCE [LARGE SCALE GENOMIC DNA]</scope>
    <source>
        <strain evidence="2 3">T81</strain>
    </source>
</reference>
<evidence type="ECO:0000313" key="3">
    <source>
        <dbReference type="Proteomes" id="UP000248706"/>
    </source>
</evidence>
<dbReference type="CDD" id="cd05271">
    <property type="entry name" value="NDUFA9_like_SDR_a"/>
    <property type="match status" value="1"/>
</dbReference>
<dbReference type="Proteomes" id="UP000248706">
    <property type="component" value="Unassembled WGS sequence"/>
</dbReference>
<dbReference type="SUPFAM" id="SSF51735">
    <property type="entry name" value="NAD(P)-binding Rossmann-fold domains"/>
    <property type="match status" value="1"/>
</dbReference>
<dbReference type="RefSeq" id="WP_112433427.1">
    <property type="nucleotide sequence ID" value="NZ_MCIF01000002.1"/>
</dbReference>
<dbReference type="PANTHER" id="PTHR12126">
    <property type="entry name" value="NADH-UBIQUINONE OXIDOREDUCTASE 39 KDA SUBUNIT-RELATED"/>
    <property type="match status" value="1"/>
</dbReference>
<comment type="caution">
    <text evidence="2">The sequence shown here is derived from an EMBL/GenBank/DDBJ whole genome shotgun (WGS) entry which is preliminary data.</text>
</comment>
<evidence type="ECO:0000313" key="2">
    <source>
        <dbReference type="EMBL" id="RAQ98277.1"/>
    </source>
</evidence>
<dbReference type="InterPro" id="IPR036291">
    <property type="entry name" value="NAD(P)-bd_dom_sf"/>
</dbReference>
<name>A0A328VLC5_9CHLR</name>
<feature type="domain" description="NAD(P)-binding" evidence="1">
    <location>
        <begin position="6"/>
        <end position="151"/>
    </location>
</feature>
<evidence type="ECO:0000259" key="1">
    <source>
        <dbReference type="Pfam" id="PF13460"/>
    </source>
</evidence>
<dbReference type="EMBL" id="MCIF01000002">
    <property type="protein sequence ID" value="RAQ98277.1"/>
    <property type="molecule type" value="Genomic_DNA"/>
</dbReference>
<dbReference type="AlphaFoldDB" id="A0A328VLC5"/>
<organism evidence="2 3">
    <name type="scientific">Thermogemmatispora tikiterensis</name>
    <dbReference type="NCBI Taxonomy" id="1825093"/>
    <lineage>
        <taxon>Bacteria</taxon>
        <taxon>Bacillati</taxon>
        <taxon>Chloroflexota</taxon>
        <taxon>Ktedonobacteria</taxon>
        <taxon>Thermogemmatisporales</taxon>
        <taxon>Thermogemmatisporaceae</taxon>
        <taxon>Thermogemmatispora</taxon>
    </lineage>
</organism>
<dbReference type="InterPro" id="IPR051207">
    <property type="entry name" value="ComplexI_NDUFA9_subunit"/>
</dbReference>
<dbReference type="OrthoDB" id="9809586at2"/>
<sequence length="302" mass="33007">MILITGATGFIGRHLVQRLVERGERPRCLVRDRHRAAQLLPVEHVELVEGATTRPVSLEPALHGVDTVIHAAFMTADRKQSAGNTYEGTNVAGTTNLVNAALAAGVRRMIEISGLGTRPDRPGSYMQGRYLAEEVLKKSALEWSIVQPSVLFGRGAPFFKGLADLIRSAPVVPLISGGSLRFQPIYVEDVVSVVLHLLDDPVGSRNRTFVLGGPEYYTFAQIINLLMETLHVRRPALPLPLFLARIGATAMELVLPKPPITRAALTLFTFDNITALDAVERQFGFQPLSLRSYLAQKGKDGL</sequence>
<accession>A0A328VLC5</accession>
<dbReference type="GO" id="GO:0044877">
    <property type="term" value="F:protein-containing complex binding"/>
    <property type="evidence" value="ECO:0007669"/>
    <property type="project" value="TreeGrafter"/>
</dbReference>
<proteinExistence type="predicted"/>
<dbReference type="Gene3D" id="3.40.50.720">
    <property type="entry name" value="NAD(P)-binding Rossmann-like Domain"/>
    <property type="match status" value="1"/>
</dbReference>
<keyword evidence="3" id="KW-1185">Reference proteome</keyword>
<protein>
    <recommendedName>
        <fullName evidence="1">NAD(P)-binding domain-containing protein</fullName>
    </recommendedName>
</protein>
<dbReference type="InterPro" id="IPR016040">
    <property type="entry name" value="NAD(P)-bd_dom"/>
</dbReference>
<dbReference type="PANTHER" id="PTHR12126:SF11">
    <property type="entry name" value="NADH DEHYDROGENASE [UBIQUINONE] 1 ALPHA SUBCOMPLEX SUBUNIT 9, MITOCHONDRIAL"/>
    <property type="match status" value="1"/>
</dbReference>
<dbReference type="Pfam" id="PF13460">
    <property type="entry name" value="NAD_binding_10"/>
    <property type="match status" value="1"/>
</dbReference>
<gene>
    <name evidence="2" type="ORF">A4R35_22240</name>
</gene>